<dbReference type="AlphaFoldDB" id="A0AAV5RX23"/>
<dbReference type="GO" id="GO:0000124">
    <property type="term" value="C:SAGA complex"/>
    <property type="evidence" value="ECO:0007669"/>
    <property type="project" value="TreeGrafter"/>
</dbReference>
<accession>A0AAV5RX23</accession>
<dbReference type="CDD" id="cd22933">
    <property type="entry name" value="HFD_HFI1"/>
    <property type="match status" value="1"/>
</dbReference>
<dbReference type="Proteomes" id="UP001377567">
    <property type="component" value="Unassembled WGS sequence"/>
</dbReference>
<evidence type="ECO:0000313" key="5">
    <source>
        <dbReference type="EMBL" id="GMM55922.1"/>
    </source>
</evidence>
<proteinExistence type="predicted"/>
<dbReference type="GO" id="GO:0006357">
    <property type="term" value="P:regulation of transcription by RNA polymerase II"/>
    <property type="evidence" value="ECO:0007669"/>
    <property type="project" value="TreeGrafter"/>
</dbReference>
<keyword evidence="2" id="KW-0805">Transcription regulation</keyword>
<evidence type="ECO:0000313" key="6">
    <source>
        <dbReference type="Proteomes" id="UP001377567"/>
    </source>
</evidence>
<gene>
    <name evidence="5" type="ORF">DAKH74_025380</name>
</gene>
<dbReference type="InterPro" id="IPR024738">
    <property type="entry name" value="Hfi1/Tada1"/>
</dbReference>
<evidence type="ECO:0000256" key="1">
    <source>
        <dbReference type="ARBA" id="ARBA00004123"/>
    </source>
</evidence>
<keyword evidence="4" id="KW-0539">Nucleus</keyword>
<comment type="subcellular location">
    <subcellularLocation>
        <location evidence="1">Nucleus</location>
    </subcellularLocation>
</comment>
<reference evidence="5 6" key="1">
    <citation type="journal article" date="2023" name="Elife">
        <title>Identification of key yeast species and microbe-microbe interactions impacting larval growth of Drosophila in the wild.</title>
        <authorList>
            <person name="Mure A."/>
            <person name="Sugiura Y."/>
            <person name="Maeda R."/>
            <person name="Honda K."/>
            <person name="Sakurai N."/>
            <person name="Takahashi Y."/>
            <person name="Watada M."/>
            <person name="Katoh T."/>
            <person name="Gotoh A."/>
            <person name="Gotoh Y."/>
            <person name="Taniguchi I."/>
            <person name="Nakamura K."/>
            <person name="Hayashi T."/>
            <person name="Katayama T."/>
            <person name="Uemura T."/>
            <person name="Hattori Y."/>
        </authorList>
    </citation>
    <scope>NUCLEOTIDE SEQUENCE [LARGE SCALE GENOMIC DNA]</scope>
    <source>
        <strain evidence="5 6">KH-74</strain>
    </source>
</reference>
<keyword evidence="3" id="KW-0804">Transcription</keyword>
<dbReference type="PANTHER" id="PTHR21277:SF5">
    <property type="entry name" value="TRANSCRIPTIONAL ADAPTER 1"/>
    <property type="match status" value="1"/>
</dbReference>
<dbReference type="GO" id="GO:0003713">
    <property type="term" value="F:transcription coactivator activity"/>
    <property type="evidence" value="ECO:0007669"/>
    <property type="project" value="TreeGrafter"/>
</dbReference>
<organism evidence="5 6">
    <name type="scientific">Maudiozyma humilis</name>
    <name type="common">Sour dough yeast</name>
    <name type="synonym">Kazachstania humilis</name>
    <dbReference type="NCBI Taxonomy" id="51915"/>
    <lineage>
        <taxon>Eukaryota</taxon>
        <taxon>Fungi</taxon>
        <taxon>Dikarya</taxon>
        <taxon>Ascomycota</taxon>
        <taxon>Saccharomycotina</taxon>
        <taxon>Saccharomycetes</taxon>
        <taxon>Saccharomycetales</taxon>
        <taxon>Saccharomycetaceae</taxon>
        <taxon>Maudiozyma</taxon>
    </lineage>
</organism>
<keyword evidence="6" id="KW-1185">Reference proteome</keyword>
<sequence length="493" mass="55561">MSAIQQQTKSVATSYSANMTPADSTGITNLRPVTVKADPAAQASLELLNIDGKNQRLDLGSMIEEFMELLGKDNWTKYSQLISRFILGKLSRKELSREFDTLFGPPLVSQSQDALSTIFPPIKQDDETASSTTQTETSPHVNRMLRPRLIRLHNQLLLGIFTNSMRDSPLGASGKSWGFGSNMANKGLKRVNKHNSQIETYKKIVMSLPLSDRNRLKGIRRDAGKQGFIYCSVQQDRLTNVPKIPIVTNPDTLKRVKANNLKTPIEWAQDILNGYNAPLATDNFSLPDTDSLYLKMTSIAREHGLVGNVDARCVDLTSIALDHYLKKIVEFGIDCMRYRTKKYSDYFDINDDGIYTSMAETKRREDTMMLSNTLKGIRDDDDKMDVDSVDETKDEAKAADAEEVMLPKLSLTNEDIFNAMSIFPNLMKSSTSVQYNLYDNGLKNDNELVEFKSTIDDLPLFSEEKPMFTPVDDKNIGSREELSWLIKDILTEK</sequence>
<evidence type="ECO:0000256" key="3">
    <source>
        <dbReference type="ARBA" id="ARBA00023163"/>
    </source>
</evidence>
<dbReference type="EMBL" id="BTGD01000006">
    <property type="protein sequence ID" value="GMM55922.1"/>
    <property type="molecule type" value="Genomic_DNA"/>
</dbReference>
<dbReference type="Pfam" id="PF12767">
    <property type="entry name" value="SAGA-Tad1"/>
    <property type="match status" value="1"/>
</dbReference>
<protein>
    <submittedName>
        <fullName evidence="5">Hfi1 protein</fullName>
    </submittedName>
</protein>
<evidence type="ECO:0000256" key="4">
    <source>
        <dbReference type="ARBA" id="ARBA00023242"/>
    </source>
</evidence>
<evidence type="ECO:0000256" key="2">
    <source>
        <dbReference type="ARBA" id="ARBA00023015"/>
    </source>
</evidence>
<comment type="caution">
    <text evidence="5">The sequence shown here is derived from an EMBL/GenBank/DDBJ whole genome shotgun (WGS) entry which is preliminary data.</text>
</comment>
<dbReference type="PANTHER" id="PTHR21277">
    <property type="entry name" value="TRANSCRIPTIONAL ADAPTER 1"/>
    <property type="match status" value="1"/>
</dbReference>
<dbReference type="GO" id="GO:0005634">
    <property type="term" value="C:nucleus"/>
    <property type="evidence" value="ECO:0007669"/>
    <property type="project" value="UniProtKB-SubCell"/>
</dbReference>
<name>A0AAV5RX23_MAUHU</name>